<feature type="compositionally biased region" description="Pro residues" evidence="1">
    <location>
        <begin position="23"/>
        <end position="69"/>
    </location>
</feature>
<feature type="region of interest" description="Disordered" evidence="1">
    <location>
        <begin position="120"/>
        <end position="143"/>
    </location>
</feature>
<feature type="region of interest" description="Disordered" evidence="1">
    <location>
        <begin position="1"/>
        <end position="84"/>
    </location>
</feature>
<comment type="caution">
    <text evidence="2">The sequence shown here is derived from an EMBL/GenBank/DDBJ whole genome shotgun (WGS) entry which is preliminary data.</text>
</comment>
<proteinExistence type="predicted"/>
<evidence type="ECO:0000256" key="1">
    <source>
        <dbReference type="SAM" id="MobiDB-lite"/>
    </source>
</evidence>
<accession>A0ABP3VPC1</accession>
<feature type="compositionally biased region" description="Polar residues" evidence="1">
    <location>
        <begin position="128"/>
        <end position="143"/>
    </location>
</feature>
<protein>
    <submittedName>
        <fullName evidence="2">Uncharacterized protein</fullName>
    </submittedName>
</protein>
<keyword evidence="3" id="KW-1185">Reference proteome</keyword>
<gene>
    <name evidence="2" type="ORF">GCM10009107_52640</name>
</gene>
<dbReference type="Proteomes" id="UP001500279">
    <property type="component" value="Unassembled WGS sequence"/>
</dbReference>
<organism evidence="2 3">
    <name type="scientific">Ideonella azotifigens</name>
    <dbReference type="NCBI Taxonomy" id="513160"/>
    <lineage>
        <taxon>Bacteria</taxon>
        <taxon>Pseudomonadati</taxon>
        <taxon>Pseudomonadota</taxon>
        <taxon>Betaproteobacteria</taxon>
        <taxon>Burkholderiales</taxon>
        <taxon>Sphaerotilaceae</taxon>
        <taxon>Ideonella</taxon>
    </lineage>
</organism>
<evidence type="ECO:0000313" key="2">
    <source>
        <dbReference type="EMBL" id="GAA0765471.1"/>
    </source>
</evidence>
<name>A0ABP3VPC1_9BURK</name>
<dbReference type="RefSeq" id="WP_231011023.1">
    <property type="nucleotide sequence ID" value="NZ_BAAAEW010000042.1"/>
</dbReference>
<dbReference type="EMBL" id="BAAAEW010000042">
    <property type="protein sequence ID" value="GAA0765471.1"/>
    <property type="molecule type" value="Genomic_DNA"/>
</dbReference>
<evidence type="ECO:0000313" key="3">
    <source>
        <dbReference type="Proteomes" id="UP001500279"/>
    </source>
</evidence>
<sequence length="143" mass="14908">MRMLGQRTYATVALPPGLRAHVPPEPTLPPQPNQPPEPAPTPIGDPPPYGVPPIAPPPPMPSPPSPPPMVARDRRSAVRACDGTSCGTNCRAGEPLDRAEHAAFHGLSRRMVLMAIALSGCDPKQPKTDPSGTASTASRSPHG</sequence>
<reference evidence="3" key="1">
    <citation type="journal article" date="2019" name="Int. J. Syst. Evol. Microbiol.">
        <title>The Global Catalogue of Microorganisms (GCM) 10K type strain sequencing project: providing services to taxonomists for standard genome sequencing and annotation.</title>
        <authorList>
            <consortium name="The Broad Institute Genomics Platform"/>
            <consortium name="The Broad Institute Genome Sequencing Center for Infectious Disease"/>
            <person name="Wu L."/>
            <person name="Ma J."/>
        </authorList>
    </citation>
    <scope>NUCLEOTIDE SEQUENCE [LARGE SCALE GENOMIC DNA]</scope>
    <source>
        <strain evidence="3">JCM 15503</strain>
    </source>
</reference>